<accession>A0A3A1P6F0</accession>
<dbReference type="CDD" id="cd03786">
    <property type="entry name" value="GTB_UDP-GlcNAc_2-Epimerase"/>
    <property type="match status" value="1"/>
</dbReference>
<reference evidence="7 8" key="1">
    <citation type="submission" date="2018-08" db="EMBL/GenBank/DDBJ databases">
        <title>Erythrobacter zhengii sp.nov., a bacterium isolated from deep-sea sediment.</title>
        <authorList>
            <person name="Fang C."/>
            <person name="Wu Y.-H."/>
            <person name="Sun C."/>
            <person name="Wang H."/>
            <person name="Cheng H."/>
            <person name="Meng F.-X."/>
            <person name="Wang C.-S."/>
            <person name="Xu X.-W."/>
        </authorList>
    </citation>
    <scope>NUCLEOTIDE SEQUENCE [LARGE SCALE GENOMIC DNA]</scope>
    <source>
        <strain evidence="7 8">CCTCC AB 2015396</strain>
    </source>
</reference>
<dbReference type="EC" id="5.1.3.14" evidence="4"/>
<evidence type="ECO:0000313" key="7">
    <source>
        <dbReference type="EMBL" id="RIV83509.1"/>
    </source>
</evidence>
<evidence type="ECO:0000256" key="1">
    <source>
        <dbReference type="ARBA" id="ARBA00023235"/>
    </source>
</evidence>
<dbReference type="FunFam" id="3.40.50.2000:FF:000043">
    <property type="entry name" value="UDP-N-acetylglucosamine 2-epimerase"/>
    <property type="match status" value="1"/>
</dbReference>
<evidence type="ECO:0000259" key="6">
    <source>
        <dbReference type="Pfam" id="PF02350"/>
    </source>
</evidence>
<evidence type="ECO:0000256" key="2">
    <source>
        <dbReference type="ARBA" id="ARBA00036080"/>
    </source>
</evidence>
<evidence type="ECO:0000256" key="4">
    <source>
        <dbReference type="ARBA" id="ARBA00038858"/>
    </source>
</evidence>
<dbReference type="NCBIfam" id="TIGR00236">
    <property type="entry name" value="wecB"/>
    <property type="match status" value="1"/>
</dbReference>
<proteinExistence type="inferred from homology"/>
<dbReference type="InterPro" id="IPR029767">
    <property type="entry name" value="WecB-like"/>
</dbReference>
<keyword evidence="1 5" id="KW-0413">Isomerase</keyword>
<dbReference type="RefSeq" id="WP_119593236.1">
    <property type="nucleotide sequence ID" value="NZ_QXFM01000112.1"/>
</dbReference>
<evidence type="ECO:0000313" key="8">
    <source>
        <dbReference type="Proteomes" id="UP000265366"/>
    </source>
</evidence>
<dbReference type="PANTHER" id="PTHR43174:SF2">
    <property type="entry name" value="UDP-N-ACETYLGLUCOSAMINE 2-EPIMERASE"/>
    <property type="match status" value="1"/>
</dbReference>
<organism evidence="7 8">
    <name type="scientific">Aurantiacibacter xanthus</name>
    <dbReference type="NCBI Taxonomy" id="1784712"/>
    <lineage>
        <taxon>Bacteria</taxon>
        <taxon>Pseudomonadati</taxon>
        <taxon>Pseudomonadota</taxon>
        <taxon>Alphaproteobacteria</taxon>
        <taxon>Sphingomonadales</taxon>
        <taxon>Erythrobacteraceae</taxon>
        <taxon>Aurantiacibacter</taxon>
    </lineage>
</organism>
<dbReference type="Proteomes" id="UP000265366">
    <property type="component" value="Unassembled WGS sequence"/>
</dbReference>
<gene>
    <name evidence="7" type="ORF">D2V17_13025</name>
</gene>
<comment type="caution">
    <text evidence="7">The sequence shown here is derived from an EMBL/GenBank/DDBJ whole genome shotgun (WGS) entry which is preliminary data.</text>
</comment>
<dbReference type="Gene3D" id="3.40.50.2000">
    <property type="entry name" value="Glycogen Phosphorylase B"/>
    <property type="match status" value="2"/>
</dbReference>
<dbReference type="InterPro" id="IPR003331">
    <property type="entry name" value="UDP_GlcNAc_Epimerase_2_dom"/>
</dbReference>
<protein>
    <recommendedName>
        <fullName evidence="4">UDP-N-acetylglucosamine 2-epimerase (non-hydrolyzing)</fullName>
        <ecNumber evidence="4">5.1.3.14</ecNumber>
    </recommendedName>
</protein>
<dbReference type="OrthoDB" id="9803238at2"/>
<evidence type="ECO:0000256" key="5">
    <source>
        <dbReference type="RuleBase" id="RU003513"/>
    </source>
</evidence>
<sequence length="441" mass="48270">MFLNRALAQQPQWHFLAPVGQLLHVYGQGYGNTTASLGRPPVDIHVTGGCRQCQYLDSASKPESLREGPFVKVLIVFGTRPEAIKMAPVVQKLKETPGLDVHVCVTAQHREMLDQVLSLFDIVPDIDLDIMKPGQDLTDITANIILALRDVLKEGAYDRLLVHGDTTTTMAGALAAFYAQVPVGHVEAGLRTGNLYAPWPEEANRMIVGRLADMHFAPTQTARQSLLAENVADANIVVTGNTVIDALHQVVARLDSDTALDAQMQARFPFLSPDRRMILVTGHRRENFGEGFENICRALRDISEQGDAQIVYPVHLNPNVQAPVNRILGDTPDVHLIEPQEYLPFVWLMRRSHFIITDSGGVQEEAPSLGKPVLVMRNTTERPEAVDAGTVRLVGTDAEKIRSAALSLMNDPEAYDEMARALNPYGDGKASARIAATLTAG</sequence>
<dbReference type="EMBL" id="QXFM01000112">
    <property type="protein sequence ID" value="RIV83509.1"/>
    <property type="molecule type" value="Genomic_DNA"/>
</dbReference>
<dbReference type="GO" id="GO:0008761">
    <property type="term" value="F:UDP-N-acetylglucosamine 2-epimerase activity"/>
    <property type="evidence" value="ECO:0007669"/>
    <property type="project" value="UniProtKB-EC"/>
</dbReference>
<comment type="similarity">
    <text evidence="3 5">Belongs to the UDP-N-acetylglucosamine 2-epimerase family.</text>
</comment>
<dbReference type="AlphaFoldDB" id="A0A3A1P6F0"/>
<evidence type="ECO:0000256" key="3">
    <source>
        <dbReference type="ARBA" id="ARBA00038209"/>
    </source>
</evidence>
<dbReference type="Pfam" id="PF02350">
    <property type="entry name" value="Epimerase_2"/>
    <property type="match status" value="1"/>
</dbReference>
<name>A0A3A1P6F0_9SPHN</name>
<feature type="domain" description="UDP-N-acetylglucosamine 2-epimerase" evidence="6">
    <location>
        <begin position="91"/>
        <end position="438"/>
    </location>
</feature>
<dbReference type="SUPFAM" id="SSF53756">
    <property type="entry name" value="UDP-Glycosyltransferase/glycogen phosphorylase"/>
    <property type="match status" value="1"/>
</dbReference>
<comment type="catalytic activity">
    <reaction evidence="2">
        <text>UDP-N-acetyl-alpha-D-glucosamine = UDP-N-acetyl-alpha-D-mannosamine</text>
        <dbReference type="Rhea" id="RHEA:17213"/>
        <dbReference type="ChEBI" id="CHEBI:57705"/>
        <dbReference type="ChEBI" id="CHEBI:68623"/>
        <dbReference type="EC" id="5.1.3.14"/>
    </reaction>
</comment>
<dbReference type="PANTHER" id="PTHR43174">
    <property type="entry name" value="UDP-N-ACETYLGLUCOSAMINE 2-EPIMERASE"/>
    <property type="match status" value="1"/>
</dbReference>
<keyword evidence="8" id="KW-1185">Reference proteome</keyword>